<gene>
    <name evidence="2" type="ORF">Q5P01_023785</name>
</gene>
<feature type="region of interest" description="Disordered" evidence="1">
    <location>
        <begin position="1"/>
        <end position="44"/>
    </location>
</feature>
<dbReference type="AlphaFoldDB" id="A0AA88ITQ1"/>
<sequence length="93" mass="10142">MTELLVDGHRDTETERHPKIISQARKYGRSLTEQQQEARGSKLLGPVEVDPKVLQGFWLPPPNTGSTGTTKAAQEQVTAALSTTLLPSEARCS</sequence>
<protein>
    <submittedName>
        <fullName evidence="2">Uncharacterized protein</fullName>
    </submittedName>
</protein>
<evidence type="ECO:0000256" key="1">
    <source>
        <dbReference type="SAM" id="MobiDB-lite"/>
    </source>
</evidence>
<accession>A0AA88ITQ1</accession>
<evidence type="ECO:0000313" key="3">
    <source>
        <dbReference type="Proteomes" id="UP001187415"/>
    </source>
</evidence>
<proteinExistence type="predicted"/>
<comment type="caution">
    <text evidence="2">The sequence shown here is derived from an EMBL/GenBank/DDBJ whole genome shotgun (WGS) entry which is preliminary data.</text>
</comment>
<feature type="compositionally biased region" description="Basic and acidic residues" evidence="1">
    <location>
        <begin position="1"/>
        <end position="18"/>
    </location>
</feature>
<dbReference type="Proteomes" id="UP001187415">
    <property type="component" value="Unassembled WGS sequence"/>
</dbReference>
<dbReference type="EMBL" id="JAUPFM010000019">
    <property type="protein sequence ID" value="KAK2820826.1"/>
    <property type="molecule type" value="Genomic_DNA"/>
</dbReference>
<name>A0AA88ITQ1_CHASR</name>
<keyword evidence="3" id="KW-1185">Reference proteome</keyword>
<reference evidence="2" key="1">
    <citation type="submission" date="2023-07" db="EMBL/GenBank/DDBJ databases">
        <title>Chromosome-level Genome Assembly of Striped Snakehead (Channa striata).</title>
        <authorList>
            <person name="Liu H."/>
        </authorList>
    </citation>
    <scope>NUCLEOTIDE SEQUENCE</scope>
    <source>
        <strain evidence="2">Gz</strain>
        <tissue evidence="2">Muscle</tissue>
    </source>
</reference>
<organism evidence="2 3">
    <name type="scientific">Channa striata</name>
    <name type="common">Snakehead murrel</name>
    <name type="synonym">Ophicephalus striatus</name>
    <dbReference type="NCBI Taxonomy" id="64152"/>
    <lineage>
        <taxon>Eukaryota</taxon>
        <taxon>Metazoa</taxon>
        <taxon>Chordata</taxon>
        <taxon>Craniata</taxon>
        <taxon>Vertebrata</taxon>
        <taxon>Euteleostomi</taxon>
        <taxon>Actinopterygii</taxon>
        <taxon>Neopterygii</taxon>
        <taxon>Teleostei</taxon>
        <taxon>Neoteleostei</taxon>
        <taxon>Acanthomorphata</taxon>
        <taxon>Anabantaria</taxon>
        <taxon>Anabantiformes</taxon>
        <taxon>Channoidei</taxon>
        <taxon>Channidae</taxon>
        <taxon>Channa</taxon>
    </lineage>
</organism>
<evidence type="ECO:0000313" key="2">
    <source>
        <dbReference type="EMBL" id="KAK2820826.1"/>
    </source>
</evidence>